<dbReference type="PANTHER" id="PTHR43133">
    <property type="entry name" value="RNA POLYMERASE ECF-TYPE SIGMA FACTO"/>
    <property type="match status" value="1"/>
</dbReference>
<accession>A0A3G2R6S2</accession>
<dbReference type="SUPFAM" id="SSF88946">
    <property type="entry name" value="Sigma2 domain of RNA polymerase sigma factors"/>
    <property type="match status" value="1"/>
</dbReference>
<keyword evidence="4" id="KW-0238">DNA-binding</keyword>
<dbReference type="GO" id="GO:0003677">
    <property type="term" value="F:DNA binding"/>
    <property type="evidence" value="ECO:0007669"/>
    <property type="project" value="UniProtKB-KW"/>
</dbReference>
<evidence type="ECO:0000259" key="7">
    <source>
        <dbReference type="Pfam" id="PF08281"/>
    </source>
</evidence>
<dbReference type="AlphaFoldDB" id="A0A3G2R6S2"/>
<dbReference type="Gene3D" id="1.10.10.10">
    <property type="entry name" value="Winged helix-like DNA-binding domain superfamily/Winged helix DNA-binding domain"/>
    <property type="match status" value="1"/>
</dbReference>
<name>A0A3G2R6S2_9FIRM</name>
<evidence type="ECO:0000313" key="9">
    <source>
        <dbReference type="Proteomes" id="UP000280960"/>
    </source>
</evidence>
<evidence type="ECO:0000256" key="5">
    <source>
        <dbReference type="ARBA" id="ARBA00023163"/>
    </source>
</evidence>
<proteinExistence type="inferred from homology"/>
<organism evidence="8 9">
    <name type="scientific">Biomaibacter acetigenes</name>
    <dbReference type="NCBI Taxonomy" id="2316383"/>
    <lineage>
        <taxon>Bacteria</taxon>
        <taxon>Bacillati</taxon>
        <taxon>Bacillota</taxon>
        <taxon>Clostridia</taxon>
        <taxon>Thermosediminibacterales</taxon>
        <taxon>Tepidanaerobacteraceae</taxon>
        <taxon>Biomaibacter</taxon>
    </lineage>
</organism>
<dbReference type="Pfam" id="PF08281">
    <property type="entry name" value="Sigma70_r4_2"/>
    <property type="match status" value="1"/>
</dbReference>
<feature type="domain" description="RNA polymerase sigma-70 region 2" evidence="6">
    <location>
        <begin position="22"/>
        <end position="88"/>
    </location>
</feature>
<dbReference type="GO" id="GO:0016987">
    <property type="term" value="F:sigma factor activity"/>
    <property type="evidence" value="ECO:0007669"/>
    <property type="project" value="UniProtKB-KW"/>
</dbReference>
<dbReference type="Gene3D" id="1.10.1740.10">
    <property type="match status" value="1"/>
</dbReference>
<evidence type="ECO:0000259" key="6">
    <source>
        <dbReference type="Pfam" id="PF04542"/>
    </source>
</evidence>
<evidence type="ECO:0000256" key="2">
    <source>
        <dbReference type="ARBA" id="ARBA00023015"/>
    </source>
</evidence>
<dbReference type="Proteomes" id="UP000280960">
    <property type="component" value="Chromosome"/>
</dbReference>
<protein>
    <submittedName>
        <fullName evidence="8">Sigma-70 family RNA polymerase sigma factor</fullName>
    </submittedName>
</protein>
<evidence type="ECO:0000256" key="4">
    <source>
        <dbReference type="ARBA" id="ARBA00023125"/>
    </source>
</evidence>
<dbReference type="GO" id="GO:0006352">
    <property type="term" value="P:DNA-templated transcription initiation"/>
    <property type="evidence" value="ECO:0007669"/>
    <property type="project" value="InterPro"/>
</dbReference>
<keyword evidence="3" id="KW-0731">Sigma factor</keyword>
<dbReference type="EMBL" id="CP033169">
    <property type="protein sequence ID" value="AYO31152.1"/>
    <property type="molecule type" value="Genomic_DNA"/>
</dbReference>
<dbReference type="KEGG" id="bacg:D2962_11570"/>
<reference evidence="8 9" key="1">
    <citation type="submission" date="2018-10" db="EMBL/GenBank/DDBJ databases">
        <authorList>
            <person name="Zhang X."/>
        </authorList>
    </citation>
    <scope>NUCLEOTIDE SEQUENCE [LARGE SCALE GENOMIC DNA]</scope>
    <source>
        <strain evidence="8 9">SK-G1</strain>
    </source>
</reference>
<dbReference type="InterPro" id="IPR013324">
    <property type="entry name" value="RNA_pol_sigma_r3/r4-like"/>
</dbReference>
<keyword evidence="2" id="KW-0805">Transcription regulation</keyword>
<feature type="domain" description="RNA polymerase sigma factor 70 region 4 type 2" evidence="7">
    <location>
        <begin position="124"/>
        <end position="175"/>
    </location>
</feature>
<dbReference type="Pfam" id="PF04542">
    <property type="entry name" value="Sigma70_r2"/>
    <property type="match status" value="1"/>
</dbReference>
<dbReference type="InterPro" id="IPR036388">
    <property type="entry name" value="WH-like_DNA-bd_sf"/>
</dbReference>
<dbReference type="InterPro" id="IPR014284">
    <property type="entry name" value="RNA_pol_sigma-70_dom"/>
</dbReference>
<dbReference type="InterPro" id="IPR013249">
    <property type="entry name" value="RNA_pol_sigma70_r4_t2"/>
</dbReference>
<keyword evidence="9" id="KW-1185">Reference proteome</keyword>
<sequence>MNEEKDLIHRAKMGDVTAYEELISGYEKKVYNTVYRFLENVEDARDLTQEIFLKIFTSLKNFKEGSSFSTWLYRIAVNTCIDFCRRRKEDTLSILDEMDGSETSMGKYSTLPEDVVENKELKKALNDAIKALPEDQRICVVLRDIQGFSYMEIGEILKCSTGTVKSRINRGRRALRQILQKRELF</sequence>
<dbReference type="RefSeq" id="WP_122015052.1">
    <property type="nucleotide sequence ID" value="NZ_CP033169.1"/>
</dbReference>
<comment type="similarity">
    <text evidence="1">Belongs to the sigma-70 factor family. ECF subfamily.</text>
</comment>
<dbReference type="InterPro" id="IPR013325">
    <property type="entry name" value="RNA_pol_sigma_r2"/>
</dbReference>
<dbReference type="CDD" id="cd06171">
    <property type="entry name" value="Sigma70_r4"/>
    <property type="match status" value="1"/>
</dbReference>
<evidence type="ECO:0000256" key="3">
    <source>
        <dbReference type="ARBA" id="ARBA00023082"/>
    </source>
</evidence>
<dbReference type="InterPro" id="IPR039425">
    <property type="entry name" value="RNA_pol_sigma-70-like"/>
</dbReference>
<keyword evidence="5" id="KW-0804">Transcription</keyword>
<dbReference type="PANTHER" id="PTHR43133:SF8">
    <property type="entry name" value="RNA POLYMERASE SIGMA FACTOR HI_1459-RELATED"/>
    <property type="match status" value="1"/>
</dbReference>
<evidence type="ECO:0000313" key="8">
    <source>
        <dbReference type="EMBL" id="AYO31152.1"/>
    </source>
</evidence>
<dbReference type="NCBIfam" id="TIGR02937">
    <property type="entry name" value="sigma70-ECF"/>
    <property type="match status" value="1"/>
</dbReference>
<dbReference type="SUPFAM" id="SSF88659">
    <property type="entry name" value="Sigma3 and sigma4 domains of RNA polymerase sigma factors"/>
    <property type="match status" value="1"/>
</dbReference>
<evidence type="ECO:0000256" key="1">
    <source>
        <dbReference type="ARBA" id="ARBA00010641"/>
    </source>
</evidence>
<dbReference type="InterPro" id="IPR007627">
    <property type="entry name" value="RNA_pol_sigma70_r2"/>
</dbReference>
<gene>
    <name evidence="8" type="ORF">D2962_11570</name>
</gene>